<accession>A0ABR4QS25</accession>
<protein>
    <submittedName>
        <fullName evidence="1">Uncharacterized protein</fullName>
    </submittedName>
</protein>
<sequence length="457" mass="51463">MTGMHPLEEPTGVMRLRPDTMAQNIQPIQANKASQAGFEELRKKVDLSTLVIEGLGVTVDTDDELTDFRGDVAPFAEQLVENSEQGYKLTLLKNLNFNREELGNRRRCNQRVFRQTRWFGPRFGKQMTCSQLQLLEMNPKSWLMWNGYSDLILLVSAEIESVGWVICIAFNKRGYRLIGLSANQTLRQLQKNIDAKVSLEVHQRLRFALLLDHLCGTPHVPADQLEARCIAAKWVRTHDLSARHWSLFKRMTGGGDLTKGKDATTTESLNGHETGISRVSRSSGNNSIEVHDLGVIVLHDTDAVFLPPRETRSGPSFASSTARFAGVGRSRAVQGPRPLTMVLNFLERHRFKLIAARMGHLNLAERKSLQSEEITNFASEKVPDGGQNLLILVHNVPELPSLRDQMRVDTNWNGASNAFARDIYVSAMRFEVMKAAWIMKDYLLPGYMSTFFKGDAL</sequence>
<comment type="caution">
    <text evidence="1">The sequence shown here is derived from an EMBL/GenBank/DDBJ whole genome shotgun (WGS) entry which is preliminary data.</text>
</comment>
<gene>
    <name evidence="1" type="ORF">TcWFU_007158</name>
</gene>
<evidence type="ECO:0000313" key="2">
    <source>
        <dbReference type="Proteomes" id="UP001651158"/>
    </source>
</evidence>
<reference evidence="1 2" key="1">
    <citation type="journal article" date="2022" name="Front. Cell. Infect. Microbiol.">
        <title>The Genomes of Two Strains of Taenia crassiceps the Animal Model for the Study of Human Cysticercosis.</title>
        <authorList>
            <person name="Bobes R.J."/>
            <person name="Estrada K."/>
            <person name="Rios-Valencia D.G."/>
            <person name="Calderon-Gallegos A."/>
            <person name="de la Torre P."/>
            <person name="Carrero J.C."/>
            <person name="Sanchez-Flores A."/>
            <person name="Laclette J.P."/>
        </authorList>
    </citation>
    <scope>NUCLEOTIDE SEQUENCE [LARGE SCALE GENOMIC DNA]</scope>
    <source>
        <strain evidence="1">WFUcys</strain>
    </source>
</reference>
<keyword evidence="2" id="KW-1185">Reference proteome</keyword>
<dbReference type="EMBL" id="JAKROA010000001">
    <property type="protein sequence ID" value="KAL5112460.1"/>
    <property type="molecule type" value="Genomic_DNA"/>
</dbReference>
<proteinExistence type="predicted"/>
<organism evidence="1 2">
    <name type="scientific">Taenia crassiceps</name>
    <dbReference type="NCBI Taxonomy" id="6207"/>
    <lineage>
        <taxon>Eukaryota</taxon>
        <taxon>Metazoa</taxon>
        <taxon>Spiralia</taxon>
        <taxon>Lophotrochozoa</taxon>
        <taxon>Platyhelminthes</taxon>
        <taxon>Cestoda</taxon>
        <taxon>Eucestoda</taxon>
        <taxon>Cyclophyllidea</taxon>
        <taxon>Taeniidae</taxon>
        <taxon>Taenia</taxon>
    </lineage>
</organism>
<name>A0ABR4QS25_9CEST</name>
<dbReference type="Proteomes" id="UP001651158">
    <property type="component" value="Unassembled WGS sequence"/>
</dbReference>
<evidence type="ECO:0000313" key="1">
    <source>
        <dbReference type="EMBL" id="KAL5112460.1"/>
    </source>
</evidence>